<keyword evidence="4" id="KW-0812">Transmembrane</keyword>
<keyword evidence="4" id="KW-1133">Transmembrane helix</keyword>
<dbReference type="CDD" id="cd00082">
    <property type="entry name" value="HisKA"/>
    <property type="match status" value="1"/>
</dbReference>
<dbReference type="SUPFAM" id="SSF47384">
    <property type="entry name" value="Homodimeric domain of signal transducing histidine kinase"/>
    <property type="match status" value="1"/>
</dbReference>
<comment type="caution">
    <text evidence="6">The sequence shown here is derived from an EMBL/GenBank/DDBJ whole genome shotgun (WGS) entry which is preliminary data.</text>
</comment>
<evidence type="ECO:0000256" key="1">
    <source>
        <dbReference type="ARBA" id="ARBA00000085"/>
    </source>
</evidence>
<proteinExistence type="predicted"/>
<evidence type="ECO:0000313" key="7">
    <source>
        <dbReference type="Proteomes" id="UP000050580"/>
    </source>
</evidence>
<feature type="transmembrane region" description="Helical" evidence="4">
    <location>
        <begin position="41"/>
        <end position="59"/>
    </location>
</feature>
<feature type="domain" description="Histidine kinase" evidence="5">
    <location>
        <begin position="321"/>
        <end position="541"/>
    </location>
</feature>
<keyword evidence="4" id="KW-0472">Membrane</keyword>
<keyword evidence="3" id="KW-0597">Phosphoprotein</keyword>
<accession>A0A0U1Q214</accession>
<dbReference type="Gene3D" id="1.10.287.130">
    <property type="match status" value="1"/>
</dbReference>
<evidence type="ECO:0000313" key="6">
    <source>
        <dbReference type="EMBL" id="KKW68814.1"/>
    </source>
</evidence>
<dbReference type="SMART" id="SM00388">
    <property type="entry name" value="HisKA"/>
    <property type="match status" value="1"/>
</dbReference>
<dbReference type="EMBL" id="LBNQ01000013">
    <property type="protein sequence ID" value="KKW68814.1"/>
    <property type="molecule type" value="Genomic_DNA"/>
</dbReference>
<gene>
    <name evidence="6" type="ORF">AAV94_03365</name>
</gene>
<reference evidence="6 7" key="1">
    <citation type="submission" date="2015-05" db="EMBL/GenBank/DDBJ databases">
        <title>Draft genome sequence of Lampropedia sp. CT6, isolated from the microbial mat of a hot water spring, located at Manikaran, India.</title>
        <authorList>
            <person name="Tripathi C."/>
            <person name="Rani P."/>
            <person name="Mahato N.K."/>
            <person name="Lal R."/>
        </authorList>
    </citation>
    <scope>NUCLEOTIDE SEQUENCE [LARGE SCALE GENOMIC DNA]</scope>
    <source>
        <strain evidence="6 7">CT6</strain>
    </source>
</reference>
<dbReference type="InterPro" id="IPR003594">
    <property type="entry name" value="HATPase_dom"/>
</dbReference>
<dbReference type="GO" id="GO:0000155">
    <property type="term" value="F:phosphorelay sensor kinase activity"/>
    <property type="evidence" value="ECO:0007669"/>
    <property type="project" value="InterPro"/>
</dbReference>
<dbReference type="InterPro" id="IPR036890">
    <property type="entry name" value="HATPase_C_sf"/>
</dbReference>
<keyword evidence="7" id="KW-1185">Reference proteome</keyword>
<dbReference type="InterPro" id="IPR003661">
    <property type="entry name" value="HisK_dim/P_dom"/>
</dbReference>
<dbReference type="OrthoDB" id="9815750at2"/>
<evidence type="ECO:0000256" key="2">
    <source>
        <dbReference type="ARBA" id="ARBA00012438"/>
    </source>
</evidence>
<feature type="transmembrane region" description="Helical" evidence="4">
    <location>
        <begin position="101"/>
        <end position="125"/>
    </location>
</feature>
<feature type="transmembrane region" description="Helical" evidence="4">
    <location>
        <begin position="71"/>
        <end position="89"/>
    </location>
</feature>
<dbReference type="EC" id="2.7.13.3" evidence="2"/>
<feature type="transmembrane region" description="Helical" evidence="4">
    <location>
        <begin position="145"/>
        <end position="162"/>
    </location>
</feature>
<name>A0A0U1Q214_9BURK</name>
<feature type="transmembrane region" description="Helical" evidence="4">
    <location>
        <begin position="12"/>
        <end position="34"/>
    </location>
</feature>
<dbReference type="AlphaFoldDB" id="A0A0U1Q214"/>
<dbReference type="SMART" id="SM00387">
    <property type="entry name" value="HATPase_c"/>
    <property type="match status" value="1"/>
</dbReference>
<dbReference type="InterPro" id="IPR005467">
    <property type="entry name" value="His_kinase_dom"/>
</dbReference>
<protein>
    <recommendedName>
        <fullName evidence="2">histidine kinase</fullName>
        <ecNumber evidence="2">2.7.13.3</ecNumber>
    </recommendedName>
</protein>
<dbReference type="Proteomes" id="UP000050580">
    <property type="component" value="Unassembled WGS sequence"/>
</dbReference>
<sequence length="556" mass="60697">MPGPFQRLWRGFLTGRIMIAAALLFLLGTEWLLTGAVAPRVLWLIGAYLALALLARLMLAERQPHRGPSLHWALTIGCDVALCMLLMLWHASGGLSFVPLLGLPVLMAAALGNLTVLLATVLLVLAALTGVQLWPAGLELDPQSLLQALLAGLGFLVLGLLVHQMAMRLSGEEQEGRKSRAAALLQSQVNALVISNLSDGVLVVDENMLVHSTNPAALGILGLPDARALPLDLLSNPAWRPLVAMARLTFRRRQPQLADLTLMPQGTSPLGVQARTWITEGDARLRSGQAAHCVMFLHDLRKVEAQVRTEKLASMGRMSAAVAHEIRNPLSAIIQANTLLAEDLHDPAAQRLTAMIRQNAERLRRIAEDILDVARVQRQADTPGSAEALPLDELVRDYVRDWQRAAPAQRQLQLQLRAGSTPVLFDREHLRRILVNLLDNALRYHQGQPDSLQVITEVASNGQATLTIWSDGAPIEKTVQQHLFEPFFSSESRSSGLGLFLCRELCERHGASIGYLRCPRATAANAQQAGNAFVIRFRRPITTRAPGASPLNEPVV</sequence>
<dbReference type="Gene3D" id="3.30.565.10">
    <property type="entry name" value="Histidine kinase-like ATPase, C-terminal domain"/>
    <property type="match status" value="1"/>
</dbReference>
<organism evidence="6 7">
    <name type="scientific">Lampropedia cohaerens</name>
    <dbReference type="NCBI Taxonomy" id="1610491"/>
    <lineage>
        <taxon>Bacteria</taxon>
        <taxon>Pseudomonadati</taxon>
        <taxon>Pseudomonadota</taxon>
        <taxon>Betaproteobacteria</taxon>
        <taxon>Burkholderiales</taxon>
        <taxon>Comamonadaceae</taxon>
        <taxon>Lampropedia</taxon>
    </lineage>
</organism>
<evidence type="ECO:0000256" key="4">
    <source>
        <dbReference type="SAM" id="Phobius"/>
    </source>
</evidence>
<dbReference type="PATRIC" id="fig|1610491.3.peg.720"/>
<dbReference type="PANTHER" id="PTHR43547:SF2">
    <property type="entry name" value="HYBRID SIGNAL TRANSDUCTION HISTIDINE KINASE C"/>
    <property type="match status" value="1"/>
</dbReference>
<evidence type="ECO:0000259" key="5">
    <source>
        <dbReference type="PROSITE" id="PS50109"/>
    </source>
</evidence>
<comment type="catalytic activity">
    <reaction evidence="1">
        <text>ATP + protein L-histidine = ADP + protein N-phospho-L-histidine.</text>
        <dbReference type="EC" id="2.7.13.3"/>
    </reaction>
</comment>
<dbReference type="STRING" id="1610491.AAV94_03365"/>
<evidence type="ECO:0000256" key="3">
    <source>
        <dbReference type="ARBA" id="ARBA00022553"/>
    </source>
</evidence>
<dbReference type="SUPFAM" id="SSF55874">
    <property type="entry name" value="ATPase domain of HSP90 chaperone/DNA topoisomerase II/histidine kinase"/>
    <property type="match status" value="1"/>
</dbReference>
<dbReference type="PANTHER" id="PTHR43547">
    <property type="entry name" value="TWO-COMPONENT HISTIDINE KINASE"/>
    <property type="match status" value="1"/>
</dbReference>
<dbReference type="Pfam" id="PF00512">
    <property type="entry name" value="HisKA"/>
    <property type="match status" value="1"/>
</dbReference>
<dbReference type="Pfam" id="PF02518">
    <property type="entry name" value="HATPase_c"/>
    <property type="match status" value="1"/>
</dbReference>
<dbReference type="InterPro" id="IPR036097">
    <property type="entry name" value="HisK_dim/P_sf"/>
</dbReference>
<dbReference type="PROSITE" id="PS50109">
    <property type="entry name" value="HIS_KIN"/>
    <property type="match status" value="1"/>
</dbReference>